<organism evidence="1 2">
    <name type="scientific">Auriscalpium vulgare</name>
    <dbReference type="NCBI Taxonomy" id="40419"/>
    <lineage>
        <taxon>Eukaryota</taxon>
        <taxon>Fungi</taxon>
        <taxon>Dikarya</taxon>
        <taxon>Basidiomycota</taxon>
        <taxon>Agaricomycotina</taxon>
        <taxon>Agaricomycetes</taxon>
        <taxon>Russulales</taxon>
        <taxon>Auriscalpiaceae</taxon>
        <taxon>Auriscalpium</taxon>
    </lineage>
</organism>
<reference evidence="1" key="1">
    <citation type="submission" date="2021-02" db="EMBL/GenBank/DDBJ databases">
        <authorList>
            <consortium name="DOE Joint Genome Institute"/>
            <person name="Ahrendt S."/>
            <person name="Looney B.P."/>
            <person name="Miyauchi S."/>
            <person name="Morin E."/>
            <person name="Drula E."/>
            <person name="Courty P.E."/>
            <person name="Chicoki N."/>
            <person name="Fauchery L."/>
            <person name="Kohler A."/>
            <person name="Kuo A."/>
            <person name="Labutti K."/>
            <person name="Pangilinan J."/>
            <person name="Lipzen A."/>
            <person name="Riley R."/>
            <person name="Andreopoulos W."/>
            <person name="He G."/>
            <person name="Johnson J."/>
            <person name="Barry K.W."/>
            <person name="Grigoriev I.V."/>
            <person name="Nagy L."/>
            <person name="Hibbett D."/>
            <person name="Henrissat B."/>
            <person name="Matheny P.B."/>
            <person name="Labbe J."/>
            <person name="Martin F."/>
        </authorList>
    </citation>
    <scope>NUCLEOTIDE SEQUENCE</scope>
    <source>
        <strain evidence="1">FP105234-sp</strain>
    </source>
</reference>
<dbReference type="EMBL" id="MU276378">
    <property type="protein sequence ID" value="KAI0038980.1"/>
    <property type="molecule type" value="Genomic_DNA"/>
</dbReference>
<evidence type="ECO:0000313" key="1">
    <source>
        <dbReference type="EMBL" id="KAI0038980.1"/>
    </source>
</evidence>
<protein>
    <submittedName>
        <fullName evidence="1">Uncharacterized protein</fullName>
    </submittedName>
</protein>
<comment type="caution">
    <text evidence="1">The sequence shown here is derived from an EMBL/GenBank/DDBJ whole genome shotgun (WGS) entry which is preliminary data.</text>
</comment>
<sequence length="643" mass="70605">MSLYTAGLRAPAEERRRKVATDKTPSTRKKAAKATQDARDIAGSRAPGEEERRAVGDDEAHSAGKRSGKAKQVAQEDMHGERGYRSAEDGDAAVRGASPDRGAAEADRMDEDEGGYESAGPAPLSQKAKGRYVEESDEEQDSEADEDGALPETDEVWVEPGSDEEVSKGSRLDRKFKAGVPQWEGSDDASAQPLSTRERELEALADAEAPEFDFVSAPTPRSAPSRSTHTKGHDPKGPSGAARKTTTKPLALEARSQSASSAGVTLVEVPTRRAPAARMPGPRDEEADGGGTREAEVANEEDGRSKVASRREDTERGRSLCPAGTASQARTAAARAWPAWTNFMRVSGARLTLGDQSPEVREVISDAAADEVPYTIAFESGYPDEERRVELLRDGLIRTAQRLNRTAIAERLRLDEHYMKLMVKIPEARVSNYRKKFKEAADDMVQYMYNLEEIPEEKYVQRMQKILAPKARWYIFPGSFQTAKVELITGSPYCHPAIINVMHEVCFGPRAKPRFPRSYYVAIAKNKEKPELPRSMVAMAATAIEAGLKAFALDPKTASHIDFSGDIFGKVYEYHWGRLRRLKRNNADAYSVLMAQLYDEASKGRDNKKSNRDDTDDAASSSGSDSDDFIDLDAFGKTFGIGQ</sequence>
<proteinExistence type="predicted"/>
<dbReference type="Proteomes" id="UP000814033">
    <property type="component" value="Unassembled WGS sequence"/>
</dbReference>
<gene>
    <name evidence="1" type="ORF">FA95DRAFT_1577900</name>
</gene>
<accession>A0ACB8R4H4</accession>
<name>A0ACB8R4H4_9AGAM</name>
<keyword evidence="2" id="KW-1185">Reference proteome</keyword>
<evidence type="ECO:0000313" key="2">
    <source>
        <dbReference type="Proteomes" id="UP000814033"/>
    </source>
</evidence>
<reference evidence="1" key="2">
    <citation type="journal article" date="2022" name="New Phytol.">
        <title>Evolutionary transition to the ectomycorrhizal habit in the genomes of a hyperdiverse lineage of mushroom-forming fungi.</title>
        <authorList>
            <person name="Looney B."/>
            <person name="Miyauchi S."/>
            <person name="Morin E."/>
            <person name="Drula E."/>
            <person name="Courty P.E."/>
            <person name="Kohler A."/>
            <person name="Kuo A."/>
            <person name="LaButti K."/>
            <person name="Pangilinan J."/>
            <person name="Lipzen A."/>
            <person name="Riley R."/>
            <person name="Andreopoulos W."/>
            <person name="He G."/>
            <person name="Johnson J."/>
            <person name="Nolan M."/>
            <person name="Tritt A."/>
            <person name="Barry K.W."/>
            <person name="Grigoriev I.V."/>
            <person name="Nagy L.G."/>
            <person name="Hibbett D."/>
            <person name="Henrissat B."/>
            <person name="Matheny P.B."/>
            <person name="Labbe J."/>
            <person name="Martin F.M."/>
        </authorList>
    </citation>
    <scope>NUCLEOTIDE SEQUENCE</scope>
    <source>
        <strain evidence="1">FP105234-sp</strain>
    </source>
</reference>